<accession>A0A9E2KUI0</accession>
<gene>
    <name evidence="1" type="ORF">H9843_03490</name>
</gene>
<sequence>MSEYIPENMEEVAVQVAKRQVHGEKVTPEEVIEQAVPDILQALLDDALEGHYDDVKRDGDQLIITDAMGEQVGVLTPKGASFVDDFKKDSDALIEYLENQVAKLVGGR</sequence>
<comment type="caution">
    <text evidence="1">The sequence shown here is derived from an EMBL/GenBank/DDBJ whole genome shotgun (WGS) entry which is preliminary data.</text>
</comment>
<proteinExistence type="predicted"/>
<reference evidence="1" key="1">
    <citation type="journal article" date="2021" name="PeerJ">
        <title>Extensive microbial diversity within the chicken gut microbiome revealed by metagenomics and culture.</title>
        <authorList>
            <person name="Gilroy R."/>
            <person name="Ravi A."/>
            <person name="Getino M."/>
            <person name="Pursley I."/>
            <person name="Horton D.L."/>
            <person name="Alikhan N.F."/>
            <person name="Baker D."/>
            <person name="Gharbi K."/>
            <person name="Hall N."/>
            <person name="Watson M."/>
            <person name="Adriaenssens E.M."/>
            <person name="Foster-Nyarko E."/>
            <person name="Jarju S."/>
            <person name="Secka A."/>
            <person name="Antonio M."/>
            <person name="Oren A."/>
            <person name="Chaudhuri R.R."/>
            <person name="La Ragione R."/>
            <person name="Hildebrand F."/>
            <person name="Pallen M.J."/>
        </authorList>
    </citation>
    <scope>NUCLEOTIDE SEQUENCE</scope>
    <source>
        <strain evidence="1">876</strain>
    </source>
</reference>
<organism evidence="1 2">
    <name type="scientific">Candidatus Limosilactobacillus merdavium</name>
    <dbReference type="NCBI Taxonomy" id="2838651"/>
    <lineage>
        <taxon>Bacteria</taxon>
        <taxon>Bacillati</taxon>
        <taxon>Bacillota</taxon>
        <taxon>Bacilli</taxon>
        <taxon>Lactobacillales</taxon>
        <taxon>Lactobacillaceae</taxon>
        <taxon>Limosilactobacillus</taxon>
    </lineage>
</organism>
<dbReference type="Proteomes" id="UP000824180">
    <property type="component" value="Unassembled WGS sequence"/>
</dbReference>
<name>A0A9E2KUI0_9LACO</name>
<evidence type="ECO:0000313" key="1">
    <source>
        <dbReference type="EMBL" id="MBU3829943.1"/>
    </source>
</evidence>
<dbReference type="AlphaFoldDB" id="A0A9E2KUI0"/>
<reference evidence="1" key="2">
    <citation type="submission" date="2021-04" db="EMBL/GenBank/DDBJ databases">
        <authorList>
            <person name="Gilroy R."/>
        </authorList>
    </citation>
    <scope>NUCLEOTIDE SEQUENCE</scope>
    <source>
        <strain evidence="1">876</strain>
    </source>
</reference>
<protein>
    <submittedName>
        <fullName evidence="1">Uncharacterized protein</fullName>
    </submittedName>
</protein>
<dbReference type="EMBL" id="JAHLFK010000031">
    <property type="protein sequence ID" value="MBU3829943.1"/>
    <property type="molecule type" value="Genomic_DNA"/>
</dbReference>
<evidence type="ECO:0000313" key="2">
    <source>
        <dbReference type="Proteomes" id="UP000824180"/>
    </source>
</evidence>